<feature type="transmembrane region" description="Helical" evidence="7">
    <location>
        <begin position="351"/>
        <end position="374"/>
    </location>
</feature>
<feature type="domain" description="MacB-like periplasmic core" evidence="9">
    <location>
        <begin position="18"/>
        <end position="199"/>
    </location>
</feature>
<dbReference type="GO" id="GO:0005886">
    <property type="term" value="C:plasma membrane"/>
    <property type="evidence" value="ECO:0007669"/>
    <property type="project" value="UniProtKB-SubCell"/>
</dbReference>
<feature type="transmembrane region" description="Helical" evidence="7">
    <location>
        <begin position="20"/>
        <end position="38"/>
    </location>
</feature>
<feature type="region of interest" description="Disordered" evidence="6">
    <location>
        <begin position="206"/>
        <end position="252"/>
    </location>
</feature>
<dbReference type="InterPro" id="IPR051125">
    <property type="entry name" value="ABC-4/HrtB_transporter"/>
</dbReference>
<dbReference type="InterPro" id="IPR025857">
    <property type="entry name" value="MacB_PCD"/>
</dbReference>
<evidence type="ECO:0000256" key="2">
    <source>
        <dbReference type="ARBA" id="ARBA00022475"/>
    </source>
</evidence>
<feature type="transmembrane region" description="Helical" evidence="7">
    <location>
        <begin position="310"/>
        <end position="331"/>
    </location>
</feature>
<dbReference type="RefSeq" id="WP_133883241.1">
    <property type="nucleotide sequence ID" value="NZ_MWIN01000008.1"/>
</dbReference>
<keyword evidence="2" id="KW-1003">Cell membrane</keyword>
<comment type="caution">
    <text evidence="10">The sequence shown here is derived from an EMBL/GenBank/DDBJ whole genome shotgun (WGS) entry which is preliminary data.</text>
</comment>
<dbReference type="OrthoDB" id="9784014at2"/>
<dbReference type="Pfam" id="PF02687">
    <property type="entry name" value="FtsX"/>
    <property type="match status" value="1"/>
</dbReference>
<evidence type="ECO:0000256" key="4">
    <source>
        <dbReference type="ARBA" id="ARBA00022989"/>
    </source>
</evidence>
<evidence type="ECO:0000256" key="1">
    <source>
        <dbReference type="ARBA" id="ARBA00004651"/>
    </source>
</evidence>
<keyword evidence="11" id="KW-1185">Reference proteome</keyword>
<evidence type="ECO:0000256" key="7">
    <source>
        <dbReference type="SAM" id="Phobius"/>
    </source>
</evidence>
<dbReference type="PANTHER" id="PTHR43738:SF2">
    <property type="entry name" value="ABC TRANSPORTER PERMEASE"/>
    <property type="match status" value="1"/>
</dbReference>
<evidence type="ECO:0000259" key="9">
    <source>
        <dbReference type="Pfam" id="PF12704"/>
    </source>
</evidence>
<dbReference type="AlphaFoldDB" id="A0A4R7NY37"/>
<keyword evidence="5 7" id="KW-0472">Membrane</keyword>
<feature type="transmembrane region" description="Helical" evidence="7">
    <location>
        <begin position="395"/>
        <end position="419"/>
    </location>
</feature>
<evidence type="ECO:0000259" key="8">
    <source>
        <dbReference type="Pfam" id="PF02687"/>
    </source>
</evidence>
<comment type="subcellular location">
    <subcellularLocation>
        <location evidence="1">Cell membrane</location>
        <topology evidence="1">Multi-pass membrane protein</topology>
    </subcellularLocation>
</comment>
<dbReference type="Proteomes" id="UP000295341">
    <property type="component" value="Unassembled WGS sequence"/>
</dbReference>
<organism evidence="10 11">
    <name type="scientific">Panacagrimonas perspica</name>
    <dbReference type="NCBI Taxonomy" id="381431"/>
    <lineage>
        <taxon>Bacteria</taxon>
        <taxon>Pseudomonadati</taxon>
        <taxon>Pseudomonadota</taxon>
        <taxon>Gammaproteobacteria</taxon>
        <taxon>Nevskiales</taxon>
        <taxon>Nevskiaceae</taxon>
        <taxon>Panacagrimonas</taxon>
    </lineage>
</organism>
<name>A0A4R7NY37_9GAMM</name>
<dbReference type="Pfam" id="PF12704">
    <property type="entry name" value="MacB_PCD"/>
    <property type="match status" value="1"/>
</dbReference>
<keyword evidence="4 7" id="KW-1133">Transmembrane helix</keyword>
<dbReference type="EMBL" id="SOBT01000011">
    <property type="protein sequence ID" value="TDU25631.1"/>
    <property type="molecule type" value="Genomic_DNA"/>
</dbReference>
<protein>
    <submittedName>
        <fullName evidence="10">Putative ABC transport system permease protein</fullName>
    </submittedName>
</protein>
<evidence type="ECO:0000256" key="3">
    <source>
        <dbReference type="ARBA" id="ARBA00022692"/>
    </source>
</evidence>
<feature type="domain" description="ABC3 transporter permease C-terminal" evidence="8">
    <location>
        <begin position="310"/>
        <end position="427"/>
    </location>
</feature>
<evidence type="ECO:0000313" key="11">
    <source>
        <dbReference type="Proteomes" id="UP000295341"/>
    </source>
</evidence>
<keyword evidence="3 7" id="KW-0812">Transmembrane</keyword>
<gene>
    <name evidence="10" type="ORF">DFR24_4074</name>
</gene>
<accession>A0A4R7NY37</accession>
<evidence type="ECO:0000256" key="5">
    <source>
        <dbReference type="ARBA" id="ARBA00023136"/>
    </source>
</evidence>
<evidence type="ECO:0000313" key="10">
    <source>
        <dbReference type="EMBL" id="TDU25631.1"/>
    </source>
</evidence>
<dbReference type="InterPro" id="IPR003838">
    <property type="entry name" value="ABC3_permease_C"/>
</dbReference>
<sequence>MNWPRLALANLRASPLTSLVNVVLLGLGTASIVLLLLIGEQLSSTLTRDARGIDLVIGAKGSPVQLVLSSVYHADLPTGNIPKAEADRWASDPRVARAVPLSLGDSYRGFRIVGTTPGYAALYDGQLAAGRFWKAPMEAVAGAAAAREARLQEGSHLVGAHGLVGGGHAHAGHPYRVVGVLAPTGTILDRLILTSLDSVWELHEAGHPEDDHDADHDHGHAHGHAHKSDPLPEAEASHDQEADHAHDDAATGDSEGREITALLVRYHSPLAATTLPRQINAESSLQAAAPASEITRLLQLVGLGLDGLRAFAGVLILTAAFSVFAALYGALKARRYDLAMLRCLGATRAEVLLSLLLEGLLLVAAGALLGFALGHGTMEVLGRWMAASRGVSATGWTWLPAEMVLIIGLVTIGLLATLLPAWQAYRTDVARILAG</sequence>
<reference evidence="10 11" key="1">
    <citation type="submission" date="2019-03" db="EMBL/GenBank/DDBJ databases">
        <title>Genomic Encyclopedia of Type Strains, Phase IV (KMG-IV): sequencing the most valuable type-strain genomes for metagenomic binning, comparative biology and taxonomic classification.</title>
        <authorList>
            <person name="Goeker M."/>
        </authorList>
    </citation>
    <scope>NUCLEOTIDE SEQUENCE [LARGE SCALE GENOMIC DNA]</scope>
    <source>
        <strain evidence="10 11">DSM 26377</strain>
    </source>
</reference>
<proteinExistence type="predicted"/>
<dbReference type="PANTHER" id="PTHR43738">
    <property type="entry name" value="ABC TRANSPORTER, MEMBRANE PROTEIN"/>
    <property type="match status" value="1"/>
</dbReference>
<evidence type="ECO:0000256" key="6">
    <source>
        <dbReference type="SAM" id="MobiDB-lite"/>
    </source>
</evidence>